<reference evidence="13" key="1">
    <citation type="submission" date="2015-08" db="EMBL/GenBank/DDBJ databases">
        <authorList>
            <person name="Babu N.S."/>
            <person name="Beckwith C.J."/>
            <person name="Beseler K.G."/>
            <person name="Brison A."/>
            <person name="Carone J.V."/>
            <person name="Caskin T.P."/>
            <person name="Diamond M."/>
            <person name="Durham M.E."/>
            <person name="Foxe J.M."/>
            <person name="Go M."/>
            <person name="Henderson B.A."/>
            <person name="Jones I.B."/>
            <person name="McGettigan J.A."/>
            <person name="Micheletti S.J."/>
            <person name="Nasrallah M.E."/>
            <person name="Ortiz D."/>
            <person name="Piller C.R."/>
            <person name="Privatt S.R."/>
            <person name="Schneider S.L."/>
            <person name="Sharp S."/>
            <person name="Smith T.C."/>
            <person name="Stanton J.D."/>
            <person name="Ullery H.E."/>
            <person name="Wilson R.J."/>
            <person name="Serrano M.G."/>
            <person name="Buck G."/>
            <person name="Lee V."/>
            <person name="Wang Y."/>
            <person name="Carvalho R."/>
            <person name="Voegtly L."/>
            <person name="Shi R."/>
            <person name="Duckworth R."/>
            <person name="Johnson A."/>
            <person name="Loviza R."/>
            <person name="Walstead R."/>
            <person name="Shah Z."/>
            <person name="Kiflezghi M."/>
            <person name="Wade K."/>
            <person name="Ball S.L."/>
            <person name="Bradley K.W."/>
            <person name="Asai D.J."/>
            <person name="Bowman C.A."/>
            <person name="Russell D.A."/>
            <person name="Pope W.H."/>
            <person name="Jacobs-Sera D."/>
            <person name="Hendrix R.W."/>
            <person name="Hatfull G.F."/>
        </authorList>
    </citation>
    <scope>NUCLEOTIDE SEQUENCE</scope>
</reference>
<feature type="domain" description="Aminotransferase class I/classII large" evidence="12">
    <location>
        <begin position="33"/>
        <end position="368"/>
    </location>
</feature>
<organism evidence="13">
    <name type="scientific">metagenome</name>
    <dbReference type="NCBI Taxonomy" id="256318"/>
    <lineage>
        <taxon>unclassified sequences</taxon>
        <taxon>metagenomes</taxon>
    </lineage>
</organism>
<comment type="pathway">
    <text evidence="2">Cofactor biosynthesis; biotin biosynthesis.</text>
</comment>
<sequence>MSEQWSDWLSGHRARRVKAGLQRELRVRRADEDVIDLAGNDYLGLSRHPDVVRAAADATLLWGAGSGASRLVTGTTQLHAELERSLAEFTAMPAALSFSTGYQANLSVLAALADRDSLIVSDGHIHASLIDGARLSRAAVLVTPHGDVRAVAASLSSRKGRRALVLVESIYSVFGDAAPLVELLEVCAAHGALLVVDEAHAIGVRGGGRGLVHELGLTGHPNLVLTCTLSKSLGAQGGAVLGSPELVDHLVNSARPFIFDTGLAPAATAAAGASIEFIAAHPERVELGAKRAHELATALDIDPPDGWVMSVPMPSPQVAVAAQAAARARGVAVGCFRPPSVPDGVSRLRVTINAGVPTEQWHRAVEVLVDVIDEHR</sequence>
<evidence type="ECO:0000256" key="10">
    <source>
        <dbReference type="ARBA" id="ARBA00033381"/>
    </source>
</evidence>
<evidence type="ECO:0000256" key="8">
    <source>
        <dbReference type="ARBA" id="ARBA00022898"/>
    </source>
</evidence>
<evidence type="ECO:0000256" key="7">
    <source>
        <dbReference type="ARBA" id="ARBA00022756"/>
    </source>
</evidence>
<dbReference type="Pfam" id="PF00155">
    <property type="entry name" value="Aminotran_1_2"/>
    <property type="match status" value="1"/>
</dbReference>
<dbReference type="SUPFAM" id="SSF53383">
    <property type="entry name" value="PLP-dependent transferases"/>
    <property type="match status" value="1"/>
</dbReference>
<dbReference type="GO" id="GO:0008710">
    <property type="term" value="F:8-amino-7-oxononanoate synthase activity"/>
    <property type="evidence" value="ECO:0007669"/>
    <property type="project" value="UniProtKB-EC"/>
</dbReference>
<evidence type="ECO:0000256" key="3">
    <source>
        <dbReference type="ARBA" id="ARBA00010008"/>
    </source>
</evidence>
<evidence type="ECO:0000256" key="5">
    <source>
        <dbReference type="ARBA" id="ARBA00013187"/>
    </source>
</evidence>
<keyword evidence="6 13" id="KW-0808">Transferase</keyword>
<dbReference type="InterPro" id="IPR015421">
    <property type="entry name" value="PyrdxlP-dep_Trfase_major"/>
</dbReference>
<evidence type="ECO:0000256" key="9">
    <source>
        <dbReference type="ARBA" id="ARBA00032610"/>
    </source>
</evidence>
<evidence type="ECO:0000259" key="12">
    <source>
        <dbReference type="Pfam" id="PF00155"/>
    </source>
</evidence>
<keyword evidence="7" id="KW-0093">Biotin biosynthesis</keyword>
<dbReference type="GO" id="GO:0030170">
    <property type="term" value="F:pyridoxal phosphate binding"/>
    <property type="evidence" value="ECO:0007669"/>
    <property type="project" value="InterPro"/>
</dbReference>
<dbReference type="InterPro" id="IPR001917">
    <property type="entry name" value="Aminotrans_II_pyridoxalP_BS"/>
</dbReference>
<proteinExistence type="inferred from homology"/>
<keyword evidence="8" id="KW-0663">Pyridoxal phosphate</keyword>
<gene>
    <name evidence="13" type="ORF">NOCA2350059</name>
</gene>
<protein>
    <recommendedName>
        <fullName evidence="5">8-amino-7-oxononanoate synthase</fullName>
        <ecNumber evidence="5">2.3.1.47</ecNumber>
    </recommendedName>
    <alternativeName>
        <fullName evidence="9">7-keto-8-amino-pelargonic acid synthase</fullName>
    </alternativeName>
    <alternativeName>
        <fullName evidence="10">8-amino-7-ketopelargonate synthase</fullName>
    </alternativeName>
</protein>
<evidence type="ECO:0000256" key="1">
    <source>
        <dbReference type="ARBA" id="ARBA00001933"/>
    </source>
</evidence>
<evidence type="ECO:0000256" key="11">
    <source>
        <dbReference type="ARBA" id="ARBA00047715"/>
    </source>
</evidence>
<dbReference type="PROSITE" id="PS00599">
    <property type="entry name" value="AA_TRANSFER_CLASS_2"/>
    <property type="match status" value="1"/>
</dbReference>
<dbReference type="GO" id="GO:0009102">
    <property type="term" value="P:biotin biosynthetic process"/>
    <property type="evidence" value="ECO:0007669"/>
    <property type="project" value="UniProtKB-KW"/>
</dbReference>
<dbReference type="InterPro" id="IPR015424">
    <property type="entry name" value="PyrdxlP-dep_Trfase"/>
</dbReference>
<comment type="catalytic activity">
    <reaction evidence="11">
        <text>6-carboxyhexanoyl-[ACP] + L-alanine + H(+) = (8S)-8-amino-7-oxononanoate + holo-[ACP] + CO2</text>
        <dbReference type="Rhea" id="RHEA:42288"/>
        <dbReference type="Rhea" id="RHEA-COMP:9685"/>
        <dbReference type="Rhea" id="RHEA-COMP:9955"/>
        <dbReference type="ChEBI" id="CHEBI:15378"/>
        <dbReference type="ChEBI" id="CHEBI:16526"/>
        <dbReference type="ChEBI" id="CHEBI:57972"/>
        <dbReference type="ChEBI" id="CHEBI:64479"/>
        <dbReference type="ChEBI" id="CHEBI:78846"/>
        <dbReference type="ChEBI" id="CHEBI:149468"/>
        <dbReference type="EC" id="2.3.1.47"/>
    </reaction>
</comment>
<dbReference type="EMBL" id="CZKA01000029">
    <property type="protein sequence ID" value="CUR56552.1"/>
    <property type="molecule type" value="Genomic_DNA"/>
</dbReference>
<dbReference type="EC" id="2.3.1.47" evidence="5"/>
<dbReference type="Gene3D" id="3.40.640.10">
    <property type="entry name" value="Type I PLP-dependent aspartate aminotransferase-like (Major domain)"/>
    <property type="match status" value="1"/>
</dbReference>
<keyword evidence="13" id="KW-0012">Acyltransferase</keyword>
<dbReference type="PANTHER" id="PTHR13693:SF100">
    <property type="entry name" value="8-AMINO-7-OXONONANOATE SYNTHASE"/>
    <property type="match status" value="1"/>
</dbReference>
<dbReference type="InterPro" id="IPR004839">
    <property type="entry name" value="Aminotransferase_I/II_large"/>
</dbReference>
<dbReference type="InterPro" id="IPR050087">
    <property type="entry name" value="AON_synthase_class-II"/>
</dbReference>
<evidence type="ECO:0000256" key="4">
    <source>
        <dbReference type="ARBA" id="ARBA00011738"/>
    </source>
</evidence>
<comment type="subunit">
    <text evidence="4">Homodimer.</text>
</comment>
<dbReference type="AlphaFoldDB" id="A0A2P2C6X5"/>
<accession>A0A2P2C6X5</accession>
<dbReference type="PANTHER" id="PTHR13693">
    <property type="entry name" value="CLASS II AMINOTRANSFERASE/8-AMINO-7-OXONONANOATE SYNTHASE"/>
    <property type="match status" value="1"/>
</dbReference>
<dbReference type="InterPro" id="IPR015422">
    <property type="entry name" value="PyrdxlP-dep_Trfase_small"/>
</dbReference>
<name>A0A2P2C6X5_9ZZZZ</name>
<evidence type="ECO:0000256" key="2">
    <source>
        <dbReference type="ARBA" id="ARBA00004746"/>
    </source>
</evidence>
<evidence type="ECO:0000313" key="13">
    <source>
        <dbReference type="EMBL" id="CUR56552.1"/>
    </source>
</evidence>
<dbReference type="Gene3D" id="3.90.1150.10">
    <property type="entry name" value="Aspartate Aminotransferase, domain 1"/>
    <property type="match status" value="1"/>
</dbReference>
<evidence type="ECO:0000256" key="6">
    <source>
        <dbReference type="ARBA" id="ARBA00022679"/>
    </source>
</evidence>
<comment type="cofactor">
    <cofactor evidence="1">
        <name>pyridoxal 5'-phosphate</name>
        <dbReference type="ChEBI" id="CHEBI:597326"/>
    </cofactor>
</comment>
<comment type="similarity">
    <text evidence="3">Belongs to the class-II pyridoxal-phosphate-dependent aminotransferase family. BioF subfamily.</text>
</comment>